<keyword evidence="1" id="KW-0472">Membrane</keyword>
<evidence type="ECO:0000313" key="3">
    <source>
        <dbReference type="Proteomes" id="UP000018542"/>
    </source>
</evidence>
<dbReference type="RefSeq" id="WP_023786964.1">
    <property type="nucleotide sequence ID" value="NC_022997.1"/>
</dbReference>
<dbReference type="Proteomes" id="UP000018542">
    <property type="component" value="Chromosome"/>
</dbReference>
<accession>V5SBT6</accession>
<evidence type="ECO:0000256" key="1">
    <source>
        <dbReference type="SAM" id="Phobius"/>
    </source>
</evidence>
<dbReference type="OrthoDB" id="1495896at2"/>
<proteinExistence type="predicted"/>
<dbReference type="InterPro" id="IPR008620">
    <property type="entry name" value="FixH"/>
</dbReference>
<keyword evidence="1" id="KW-1133">Transmembrane helix</keyword>
<reference evidence="2 3" key="1">
    <citation type="journal article" date="2014" name="Genome Announc.">
        <title>Complete Genome Sequence of Hyphomicrobium nitrativorans Strain NL23, a Denitrifying Bacterium Isolated from Biofilm of a Methanol-Fed Denitrification System Treating Seawater at the Montreal Biodome.</title>
        <authorList>
            <person name="Martineau C."/>
            <person name="Villeneuve C."/>
            <person name="Mauffrey F."/>
            <person name="Villemur R."/>
        </authorList>
    </citation>
    <scope>NUCLEOTIDE SEQUENCE [LARGE SCALE GENOMIC DNA]</scope>
    <source>
        <strain evidence="2">NL23</strain>
    </source>
</reference>
<feature type="transmembrane region" description="Helical" evidence="1">
    <location>
        <begin position="20"/>
        <end position="39"/>
    </location>
</feature>
<organism evidence="2 3">
    <name type="scientific">Hyphomicrobium nitrativorans NL23</name>
    <dbReference type="NCBI Taxonomy" id="1029756"/>
    <lineage>
        <taxon>Bacteria</taxon>
        <taxon>Pseudomonadati</taxon>
        <taxon>Pseudomonadota</taxon>
        <taxon>Alphaproteobacteria</taxon>
        <taxon>Hyphomicrobiales</taxon>
        <taxon>Hyphomicrobiaceae</taxon>
        <taxon>Hyphomicrobium</taxon>
    </lineage>
</organism>
<gene>
    <name evidence="2" type="ORF">W911_07905</name>
</gene>
<dbReference type="AlphaFoldDB" id="V5SBT6"/>
<dbReference type="KEGG" id="hni:W911_07905"/>
<dbReference type="STRING" id="1029756.W911_07905"/>
<dbReference type="EMBL" id="CP006912">
    <property type="protein sequence ID" value="AHB48336.1"/>
    <property type="molecule type" value="Genomic_DNA"/>
</dbReference>
<dbReference type="PATRIC" id="fig|1029756.8.peg.1652"/>
<dbReference type="HOGENOM" id="CLU_111458_0_0_5"/>
<name>V5SBT6_9HYPH</name>
<dbReference type="Pfam" id="PF05751">
    <property type="entry name" value="FixH"/>
    <property type="match status" value="1"/>
</dbReference>
<keyword evidence="1" id="KW-0812">Transmembrane</keyword>
<evidence type="ECO:0000313" key="2">
    <source>
        <dbReference type="EMBL" id="AHB48336.1"/>
    </source>
</evidence>
<keyword evidence="3" id="KW-1185">Reference proteome</keyword>
<protein>
    <submittedName>
        <fullName evidence="2">FixH</fullName>
    </submittedName>
</protein>
<sequence>MKHLSEGVRPAREIRGGHVLLAMLAFFGTIIAVDSVLIYKAVSTFGGVENVNAYRDGLAYNQRIAVDEKQAALGWMDRVEARGTPLRLSVSLEDRDGVALARRHVVADVGRPATNRFDRTLKLAEVLPGVYEAAFADAEPGTWVVDLRVSARSEDGAAPDYQVRRRLWIAP</sequence>